<reference evidence="1" key="1">
    <citation type="submission" date="2019-08" db="EMBL/GenBank/DDBJ databases">
        <authorList>
            <person name="Kucharzyk K."/>
            <person name="Murdoch R.W."/>
            <person name="Higgins S."/>
            <person name="Loffler F."/>
        </authorList>
    </citation>
    <scope>NUCLEOTIDE SEQUENCE</scope>
</reference>
<sequence>MKIINNIRSSAMGEFRARTLRLLSPENKLMHPFFNASPNSGCLPYFQSFFNALDNLGVTQDTSRALRLHLFDNNAQLILT</sequence>
<dbReference type="EMBL" id="VSSQ01001094">
    <property type="protein sequence ID" value="MPM05035.1"/>
    <property type="molecule type" value="Genomic_DNA"/>
</dbReference>
<proteinExistence type="predicted"/>
<organism evidence="1">
    <name type="scientific">bioreactor metagenome</name>
    <dbReference type="NCBI Taxonomy" id="1076179"/>
    <lineage>
        <taxon>unclassified sequences</taxon>
        <taxon>metagenomes</taxon>
        <taxon>ecological metagenomes</taxon>
    </lineage>
</organism>
<evidence type="ECO:0000313" key="1">
    <source>
        <dbReference type="EMBL" id="MPM05035.1"/>
    </source>
</evidence>
<comment type="caution">
    <text evidence="1">The sequence shown here is derived from an EMBL/GenBank/DDBJ whole genome shotgun (WGS) entry which is preliminary data.</text>
</comment>
<dbReference type="AlphaFoldDB" id="A0A644WMA5"/>
<name>A0A644WMA5_9ZZZZ</name>
<gene>
    <name evidence="1" type="ORF">SDC9_51316</name>
</gene>
<protein>
    <submittedName>
        <fullName evidence="1">Uncharacterized protein</fullName>
    </submittedName>
</protein>
<accession>A0A644WMA5</accession>